<protein>
    <submittedName>
        <fullName evidence="8">MFS transporter</fullName>
    </submittedName>
</protein>
<dbReference type="EMBL" id="WMBE01000004">
    <property type="protein sequence ID" value="MDG0867864.1"/>
    <property type="molecule type" value="Genomic_DNA"/>
</dbReference>
<sequence>MGFVNAHFVAYTTDLGATAVQGAGALATVGIAGLAGGLGFGYMSDRFGRRPLLAISYGMRALGYAVLLMATSLPLAILGVVIIGSSWTSVISLTGTVTSDEFGLRRLGTIYGTMFMVMPFGASSAVWLAGKIYDTNGNYDLAMWISLGMGLIAATAVAMPSTGISKRIWAQTEQTE</sequence>
<evidence type="ECO:0000256" key="2">
    <source>
        <dbReference type="ARBA" id="ARBA00022692"/>
    </source>
</evidence>
<feature type="domain" description="Major facilitator superfamily (MFS) profile" evidence="6">
    <location>
        <begin position="1"/>
        <end position="176"/>
    </location>
</feature>
<comment type="subcellular location">
    <subcellularLocation>
        <location evidence="1">Cell membrane</location>
        <topology evidence="1">Multi-pass membrane protein</topology>
    </subcellularLocation>
</comment>
<keyword evidence="3 5" id="KW-1133">Transmembrane helix</keyword>
<evidence type="ECO:0000259" key="6">
    <source>
        <dbReference type="PROSITE" id="PS50850"/>
    </source>
</evidence>
<evidence type="ECO:0000313" key="9">
    <source>
        <dbReference type="Proteomes" id="UP001219901"/>
    </source>
</evidence>
<dbReference type="InterPro" id="IPR050327">
    <property type="entry name" value="Proton-linked_MCT"/>
</dbReference>
<evidence type="ECO:0000256" key="4">
    <source>
        <dbReference type="ARBA" id="ARBA00023136"/>
    </source>
</evidence>
<feature type="transmembrane region" description="Helical" evidence="5">
    <location>
        <begin position="20"/>
        <end position="40"/>
    </location>
</feature>
<proteinExistence type="predicted"/>
<evidence type="ECO:0000313" key="8">
    <source>
        <dbReference type="EMBL" id="WFG40519.1"/>
    </source>
</evidence>
<dbReference type="RefSeq" id="WP_342826697.1">
    <property type="nucleotide sequence ID" value="NZ_CP046146.1"/>
</dbReference>
<keyword evidence="2 5" id="KW-0812">Transmembrane</keyword>
<evidence type="ECO:0000256" key="5">
    <source>
        <dbReference type="SAM" id="Phobius"/>
    </source>
</evidence>
<dbReference type="PANTHER" id="PTHR11360">
    <property type="entry name" value="MONOCARBOXYLATE TRANSPORTER"/>
    <property type="match status" value="1"/>
</dbReference>
<dbReference type="AlphaFoldDB" id="A0AAJ6CVU0"/>
<dbReference type="InterPro" id="IPR036259">
    <property type="entry name" value="MFS_trans_sf"/>
</dbReference>
<dbReference type="GO" id="GO:0022857">
    <property type="term" value="F:transmembrane transporter activity"/>
    <property type="evidence" value="ECO:0007669"/>
    <property type="project" value="InterPro"/>
</dbReference>
<reference evidence="9" key="3">
    <citation type="submission" date="2023-06" db="EMBL/GenBank/DDBJ databases">
        <title>Pangenomics reveal diversification of enzyme families and niche specialization in globally abundant SAR202 bacteria.</title>
        <authorList>
            <person name="Saw J.H.W."/>
        </authorList>
    </citation>
    <scope>NUCLEOTIDE SEQUENCE [LARGE SCALE GENOMIC DNA]</scope>
    <source>
        <strain evidence="9">JH1073</strain>
    </source>
</reference>
<dbReference type="InterPro" id="IPR011701">
    <property type="entry name" value="MFS"/>
</dbReference>
<reference evidence="8" key="2">
    <citation type="journal article" date="2023" name="Nat. Commun.">
        <title>Cultivation of marine bacteria of the SAR202 clade.</title>
        <authorList>
            <person name="Lim Y."/>
            <person name="Seo J.H."/>
            <person name="Giovannoni S.J."/>
            <person name="Kang I."/>
            <person name="Cho J.C."/>
        </authorList>
    </citation>
    <scope>NUCLEOTIDE SEQUENCE</scope>
    <source>
        <strain evidence="8">JH1073</strain>
    </source>
</reference>
<dbReference type="GO" id="GO:0005886">
    <property type="term" value="C:plasma membrane"/>
    <property type="evidence" value="ECO:0007669"/>
    <property type="project" value="UniProtKB-SubCell"/>
</dbReference>
<dbReference type="Proteomes" id="UP001219901">
    <property type="component" value="Chromosome"/>
</dbReference>
<gene>
    <name evidence="7" type="ORF">GKO46_12385</name>
    <name evidence="8" type="ORF">GKO48_13220</name>
</gene>
<evidence type="ECO:0000256" key="3">
    <source>
        <dbReference type="ARBA" id="ARBA00022989"/>
    </source>
</evidence>
<accession>A0AAJ6CVU0</accession>
<feature type="transmembrane region" description="Helical" evidence="5">
    <location>
        <begin position="141"/>
        <end position="159"/>
    </location>
</feature>
<dbReference type="InterPro" id="IPR020846">
    <property type="entry name" value="MFS_dom"/>
</dbReference>
<reference evidence="9 10" key="1">
    <citation type="submission" date="2019-11" db="EMBL/GenBank/DDBJ databases">
        <authorList>
            <person name="Cho J.-C."/>
        </authorList>
    </citation>
    <scope>NUCLEOTIDE SEQUENCE [LARGE SCALE GENOMIC DNA]</scope>
    <source>
        <strain evidence="8 9">JH1073</strain>
        <strain evidence="7 10">JH702</strain>
    </source>
</reference>
<dbReference type="Gene3D" id="1.20.1250.20">
    <property type="entry name" value="MFS general substrate transporter like domains"/>
    <property type="match status" value="1"/>
</dbReference>
<dbReference type="Proteomes" id="UP001321249">
    <property type="component" value="Unassembled WGS sequence"/>
</dbReference>
<feature type="transmembrane region" description="Helical" evidence="5">
    <location>
        <begin position="109"/>
        <end position="129"/>
    </location>
</feature>
<dbReference type="SUPFAM" id="SSF103473">
    <property type="entry name" value="MFS general substrate transporter"/>
    <property type="match status" value="1"/>
</dbReference>
<dbReference type="PROSITE" id="PS50850">
    <property type="entry name" value="MFS"/>
    <property type="match status" value="1"/>
</dbReference>
<name>A0AAJ6CVU0_9CHLR</name>
<dbReference type="EMBL" id="CP046147">
    <property type="protein sequence ID" value="WFG40519.1"/>
    <property type="molecule type" value="Genomic_DNA"/>
</dbReference>
<evidence type="ECO:0000313" key="10">
    <source>
        <dbReference type="Proteomes" id="UP001321249"/>
    </source>
</evidence>
<dbReference type="PANTHER" id="PTHR11360:SF284">
    <property type="entry name" value="EG:103B4.3 PROTEIN-RELATED"/>
    <property type="match status" value="1"/>
</dbReference>
<evidence type="ECO:0000313" key="7">
    <source>
        <dbReference type="EMBL" id="MDG0867864.1"/>
    </source>
</evidence>
<dbReference type="Pfam" id="PF07690">
    <property type="entry name" value="MFS_1"/>
    <property type="match status" value="1"/>
</dbReference>
<keyword evidence="9" id="KW-1185">Reference proteome</keyword>
<organism evidence="8 9">
    <name type="scientific">Candidatus Lucifugimonas marina</name>
    <dbReference type="NCBI Taxonomy" id="3038979"/>
    <lineage>
        <taxon>Bacteria</taxon>
        <taxon>Bacillati</taxon>
        <taxon>Chloroflexota</taxon>
        <taxon>Dehalococcoidia</taxon>
        <taxon>SAR202 cluster</taxon>
        <taxon>Candidatus Lucifugimonadales</taxon>
        <taxon>Candidatus Lucifugimonadaceae</taxon>
        <taxon>Candidatus Lucifugimonas</taxon>
    </lineage>
</organism>
<keyword evidence="4 5" id="KW-0472">Membrane</keyword>
<evidence type="ECO:0000256" key="1">
    <source>
        <dbReference type="ARBA" id="ARBA00004651"/>
    </source>
</evidence>